<feature type="compositionally biased region" description="Acidic residues" evidence="2">
    <location>
        <begin position="230"/>
        <end position="254"/>
    </location>
</feature>
<keyword evidence="1" id="KW-0175">Coiled coil</keyword>
<reference evidence="3 4" key="1">
    <citation type="submission" date="2016-10" db="EMBL/GenBank/DDBJ databases">
        <title>Reductive evolution of mitochondrial metabolism and differential evolution of invasion-related proteins in Cryptosporidium.</title>
        <authorList>
            <person name="Liu S."/>
            <person name="Roellig D.M."/>
            <person name="Guo Y."/>
            <person name="Li N."/>
            <person name="Frace M.A."/>
            <person name="Tang K."/>
            <person name="Zhang L."/>
            <person name="Feng Y."/>
            <person name="Xiao L."/>
        </authorList>
    </citation>
    <scope>NUCLEOTIDE SEQUENCE [LARGE SCALE GENOMIC DNA]</scope>
    <source>
        <strain evidence="3">39726</strain>
    </source>
</reference>
<dbReference type="AlphaFoldDB" id="A0A1J4MJ94"/>
<evidence type="ECO:0000256" key="1">
    <source>
        <dbReference type="SAM" id="Coils"/>
    </source>
</evidence>
<dbReference type="EMBL" id="LRBP01000012">
    <property type="protein sequence ID" value="OII74296.1"/>
    <property type="molecule type" value="Genomic_DNA"/>
</dbReference>
<sequence length="665" mass="77068">MRAAWGALKGAVQELNDALLEEDDEDHERSRRNKQKEYITYPKERNDHVVSGNFNSSTLKEKPNSEIRNNSSSNGNHRNIISSVKKSNSFGLTNPLNGNTRVEFNDNLPLNNNQYSEQNIFMLQGSESSGESNSIIDEDFDWGLDTESISKEKFDSKTNQITKKNEYNEELGQEPCESNFNMHSRIRKLHEEFQQKDYSDDEDDGDGIKGELIEENNSPNNTESESIIVTEDDGESNITDPLEDGENRPEEDDEKTLSNGSDDEDLGTLNLPEKYLKELFEIFHMEINNIDYLLKVIQGYYSDWKGIRDSLISDKELLVKLAPPHYESYLKNTVLDKSKPFSLGFTVLIGQCIYSFLQEFKKGISLITEQENKINDLLQKSAEYSTIVQNIETENTEFSRKISVLENEINFLKERNEELQNKTEEEAREKDQVDRKRIDDLELERNNLIEKINQMIAEKEESKIEMEKLHDHINNLTSIIEGYQAEEEQINSRYEIELERARSQEIKLQSKLNVLNSCQDEISSLKENILKLEGDRNLLEKHISELQENNKNLLNSNEQIMKQLKDTKEEQKEFMIDKRFIIQVIQKHNEDGSRIKYRNDLFNLLCDAIGLSEEERSNLFFGDNKNSGSNSRENAVHDLNQGMGFADLFYNFLNSEVEENTQGVK</sequence>
<keyword evidence="4" id="KW-1185">Reference proteome</keyword>
<evidence type="ECO:0000313" key="4">
    <source>
        <dbReference type="Proteomes" id="UP000186176"/>
    </source>
</evidence>
<proteinExistence type="predicted"/>
<gene>
    <name evidence="3" type="ORF">cubi_01140</name>
</gene>
<evidence type="ECO:0000256" key="2">
    <source>
        <dbReference type="SAM" id="MobiDB-lite"/>
    </source>
</evidence>
<comment type="caution">
    <text evidence="3">The sequence shown here is derived from an EMBL/GenBank/DDBJ whole genome shotgun (WGS) entry which is preliminary data.</text>
</comment>
<dbReference type="RefSeq" id="XP_028875489.1">
    <property type="nucleotide sequence ID" value="XM_029018152.1"/>
</dbReference>
<dbReference type="OrthoDB" id="71227at2759"/>
<feature type="region of interest" description="Disordered" evidence="2">
    <location>
        <begin position="49"/>
        <end position="79"/>
    </location>
</feature>
<feature type="compositionally biased region" description="Low complexity" evidence="2">
    <location>
        <begin position="215"/>
        <end position="228"/>
    </location>
</feature>
<dbReference type="PANTHER" id="PTHR23159:SF31">
    <property type="entry name" value="CENTROSOME-ASSOCIATED PROTEIN CEP250 ISOFORM X1"/>
    <property type="match status" value="1"/>
</dbReference>
<dbReference type="PANTHER" id="PTHR23159">
    <property type="entry name" value="CENTROSOMAL PROTEIN 2"/>
    <property type="match status" value="1"/>
</dbReference>
<dbReference type="VEuPathDB" id="CryptoDB:cubi_01140"/>
<organism evidence="3 4">
    <name type="scientific">Cryptosporidium ubiquitum</name>
    <dbReference type="NCBI Taxonomy" id="857276"/>
    <lineage>
        <taxon>Eukaryota</taxon>
        <taxon>Sar</taxon>
        <taxon>Alveolata</taxon>
        <taxon>Apicomplexa</taxon>
        <taxon>Conoidasida</taxon>
        <taxon>Coccidia</taxon>
        <taxon>Eucoccidiorida</taxon>
        <taxon>Eimeriorina</taxon>
        <taxon>Cryptosporidiidae</taxon>
        <taxon>Cryptosporidium</taxon>
    </lineage>
</organism>
<feature type="region of interest" description="Disordered" evidence="2">
    <location>
        <begin position="155"/>
        <end position="176"/>
    </location>
</feature>
<dbReference type="GeneID" id="39977931"/>
<dbReference type="Proteomes" id="UP000186176">
    <property type="component" value="Unassembled WGS sequence"/>
</dbReference>
<feature type="region of interest" description="Disordered" evidence="2">
    <location>
        <begin position="193"/>
        <end position="267"/>
    </location>
</feature>
<accession>A0A1J4MJ94</accession>
<name>A0A1J4MJ94_9CRYT</name>
<feature type="compositionally biased region" description="Low complexity" evidence="2">
    <location>
        <begin position="67"/>
        <end position="79"/>
    </location>
</feature>
<evidence type="ECO:0000313" key="3">
    <source>
        <dbReference type="EMBL" id="OII74296.1"/>
    </source>
</evidence>
<feature type="coiled-coil region" evidence="1">
    <location>
        <begin position="388"/>
        <end position="570"/>
    </location>
</feature>
<protein>
    <submittedName>
        <fullName evidence="3">Uncharacterized protein</fullName>
    </submittedName>
</protein>